<name>A0ABR2MPY8_9ASPA</name>
<dbReference type="PANTHER" id="PTHR32282:SF33">
    <property type="entry name" value="PEPTIDOGLYCAN GLYCOSYLTRANSFERASE"/>
    <property type="match status" value="1"/>
</dbReference>
<dbReference type="SUPFAM" id="SSF53955">
    <property type="entry name" value="Lysozyme-like"/>
    <property type="match status" value="1"/>
</dbReference>
<dbReference type="EMBL" id="JBBWWR010000005">
    <property type="protein sequence ID" value="KAK8966267.1"/>
    <property type="molecule type" value="Genomic_DNA"/>
</dbReference>
<dbReference type="Pfam" id="PF00912">
    <property type="entry name" value="Transgly"/>
    <property type="match status" value="1"/>
</dbReference>
<gene>
    <name evidence="3" type="ORF">KSP40_PGU013785</name>
</gene>
<protein>
    <recommendedName>
        <fullName evidence="2">Glycosyl transferase family 51 domain-containing protein</fullName>
    </recommendedName>
</protein>
<reference evidence="3 4" key="1">
    <citation type="journal article" date="2022" name="Nat. Plants">
        <title>Genomes of leafy and leafless Platanthera orchids illuminate the evolution of mycoheterotrophy.</title>
        <authorList>
            <person name="Li M.H."/>
            <person name="Liu K.W."/>
            <person name="Li Z."/>
            <person name="Lu H.C."/>
            <person name="Ye Q.L."/>
            <person name="Zhang D."/>
            <person name="Wang J.Y."/>
            <person name="Li Y.F."/>
            <person name="Zhong Z.M."/>
            <person name="Liu X."/>
            <person name="Yu X."/>
            <person name="Liu D.K."/>
            <person name="Tu X.D."/>
            <person name="Liu B."/>
            <person name="Hao Y."/>
            <person name="Liao X.Y."/>
            <person name="Jiang Y.T."/>
            <person name="Sun W.H."/>
            <person name="Chen J."/>
            <person name="Chen Y.Q."/>
            <person name="Ai Y."/>
            <person name="Zhai J.W."/>
            <person name="Wu S.S."/>
            <person name="Zhou Z."/>
            <person name="Hsiao Y.Y."/>
            <person name="Wu W.L."/>
            <person name="Chen Y.Y."/>
            <person name="Lin Y.F."/>
            <person name="Hsu J.L."/>
            <person name="Li C.Y."/>
            <person name="Wang Z.W."/>
            <person name="Zhao X."/>
            <person name="Zhong W.Y."/>
            <person name="Ma X.K."/>
            <person name="Ma L."/>
            <person name="Huang J."/>
            <person name="Chen G.Z."/>
            <person name="Huang M.Z."/>
            <person name="Huang L."/>
            <person name="Peng D.H."/>
            <person name="Luo Y.B."/>
            <person name="Zou S.Q."/>
            <person name="Chen S.P."/>
            <person name="Lan S."/>
            <person name="Tsai W.C."/>
            <person name="Van de Peer Y."/>
            <person name="Liu Z.J."/>
        </authorList>
    </citation>
    <scope>NUCLEOTIDE SEQUENCE [LARGE SCALE GENOMIC DNA]</scope>
    <source>
        <strain evidence="3">Lor288</strain>
    </source>
</reference>
<keyword evidence="1" id="KW-0808">Transferase</keyword>
<dbReference type="Proteomes" id="UP001412067">
    <property type="component" value="Unassembled WGS sequence"/>
</dbReference>
<dbReference type="Gene3D" id="1.10.3810.10">
    <property type="entry name" value="Biosynthetic peptidoglycan transglycosylase-like"/>
    <property type="match status" value="1"/>
</dbReference>
<dbReference type="PANTHER" id="PTHR32282">
    <property type="entry name" value="BINDING PROTEIN TRANSPEPTIDASE, PUTATIVE-RELATED"/>
    <property type="match status" value="1"/>
</dbReference>
<feature type="domain" description="Glycosyl transferase family 51" evidence="2">
    <location>
        <begin position="112"/>
        <end position="267"/>
    </location>
</feature>
<sequence>MSLLLPLHPVTLPTSRPRVALQNTLVCSALFPCLRRRRRSLILQPEISPSLALPAMCSQIPFDGSFNFPNLFPFLTVSAGFICVRSFLGVLPPDFSDRWNLLVELSRGAESKVKTLPYHLIQAVMASEDHRFFYHFGFDPYGIGRAVLFYPNGGGGSTITQQLVKNVFLTSERKISRKFVEGILSLILERKFSKWGILYSYLSKMYWGHGKYGIEAASLFYFGKPPSMLNISESTLLAGILPGPEVLNPITNPKKGKESQARALRRMVSAGFLDLERALEIVRQPLCLDNNHDGQEITLHDWSCTPRLPLAHLVRVTGEGDLNQSDNLNLVRLISLVRAFLFSFL</sequence>
<organism evidence="3 4">
    <name type="scientific">Platanthera guangdongensis</name>
    <dbReference type="NCBI Taxonomy" id="2320717"/>
    <lineage>
        <taxon>Eukaryota</taxon>
        <taxon>Viridiplantae</taxon>
        <taxon>Streptophyta</taxon>
        <taxon>Embryophyta</taxon>
        <taxon>Tracheophyta</taxon>
        <taxon>Spermatophyta</taxon>
        <taxon>Magnoliopsida</taxon>
        <taxon>Liliopsida</taxon>
        <taxon>Asparagales</taxon>
        <taxon>Orchidaceae</taxon>
        <taxon>Orchidoideae</taxon>
        <taxon>Orchideae</taxon>
        <taxon>Orchidinae</taxon>
        <taxon>Platanthera</taxon>
    </lineage>
</organism>
<dbReference type="InterPro" id="IPR050396">
    <property type="entry name" value="Glycosyltr_51/Transpeptidase"/>
</dbReference>
<dbReference type="InterPro" id="IPR036950">
    <property type="entry name" value="PBP_transglycosylase"/>
</dbReference>
<accession>A0ABR2MPY8</accession>
<proteinExistence type="predicted"/>
<dbReference type="InterPro" id="IPR001264">
    <property type="entry name" value="Glyco_trans_51"/>
</dbReference>
<evidence type="ECO:0000313" key="4">
    <source>
        <dbReference type="Proteomes" id="UP001412067"/>
    </source>
</evidence>
<evidence type="ECO:0000313" key="3">
    <source>
        <dbReference type="EMBL" id="KAK8966267.1"/>
    </source>
</evidence>
<evidence type="ECO:0000256" key="1">
    <source>
        <dbReference type="ARBA" id="ARBA00022679"/>
    </source>
</evidence>
<dbReference type="InterPro" id="IPR023346">
    <property type="entry name" value="Lysozyme-like_dom_sf"/>
</dbReference>
<evidence type="ECO:0000259" key="2">
    <source>
        <dbReference type="Pfam" id="PF00912"/>
    </source>
</evidence>
<comment type="caution">
    <text evidence="3">The sequence shown here is derived from an EMBL/GenBank/DDBJ whole genome shotgun (WGS) entry which is preliminary data.</text>
</comment>
<keyword evidence="4" id="KW-1185">Reference proteome</keyword>